<dbReference type="InterPro" id="IPR001487">
    <property type="entry name" value="Bromodomain"/>
</dbReference>
<dbReference type="GO" id="GO:0005634">
    <property type="term" value="C:nucleus"/>
    <property type="evidence" value="ECO:0007669"/>
    <property type="project" value="UniProtKB-SubCell"/>
</dbReference>
<dbReference type="PANTHER" id="PTHR45750">
    <property type="entry name" value="GH11602P"/>
    <property type="match status" value="1"/>
</dbReference>
<name>A0A267H755_9PLAT</name>
<evidence type="ECO:0000256" key="2">
    <source>
        <dbReference type="ARBA" id="ARBA00004300"/>
    </source>
</evidence>
<evidence type="ECO:0000259" key="18">
    <source>
        <dbReference type="PROSITE" id="PS51186"/>
    </source>
</evidence>
<dbReference type="GO" id="GO:0005813">
    <property type="term" value="C:centrosome"/>
    <property type="evidence" value="ECO:0007669"/>
    <property type="project" value="UniProtKB-SubCell"/>
</dbReference>
<feature type="region of interest" description="Disordered" evidence="16">
    <location>
        <begin position="337"/>
        <end position="356"/>
    </location>
</feature>
<keyword evidence="9" id="KW-0010">Activator</keyword>
<evidence type="ECO:0000256" key="4">
    <source>
        <dbReference type="ARBA" id="ARBA00013184"/>
    </source>
</evidence>
<dbReference type="Gene3D" id="3.40.630.30">
    <property type="match status" value="1"/>
</dbReference>
<keyword evidence="5" id="KW-0808">Transferase</keyword>
<keyword evidence="20" id="KW-1185">Reference proteome</keyword>
<evidence type="ECO:0000256" key="10">
    <source>
        <dbReference type="ARBA" id="ARBA00023163"/>
    </source>
</evidence>
<evidence type="ECO:0000313" key="20">
    <source>
        <dbReference type="Proteomes" id="UP000215902"/>
    </source>
</evidence>
<dbReference type="GO" id="GO:0045944">
    <property type="term" value="P:positive regulation of transcription by RNA polymerase II"/>
    <property type="evidence" value="ECO:0007669"/>
    <property type="project" value="TreeGrafter"/>
</dbReference>
<evidence type="ECO:0000256" key="12">
    <source>
        <dbReference type="ARBA" id="ARBA00023242"/>
    </source>
</evidence>
<keyword evidence="11" id="KW-0206">Cytoskeleton</keyword>
<dbReference type="SUPFAM" id="SSF55729">
    <property type="entry name" value="Acyl-CoA N-acyltransferases (Nat)"/>
    <property type="match status" value="1"/>
</dbReference>
<evidence type="ECO:0000256" key="7">
    <source>
        <dbReference type="ARBA" id="ARBA00023015"/>
    </source>
</evidence>
<organism evidence="19 20">
    <name type="scientific">Macrostomum lignano</name>
    <dbReference type="NCBI Taxonomy" id="282301"/>
    <lineage>
        <taxon>Eukaryota</taxon>
        <taxon>Metazoa</taxon>
        <taxon>Spiralia</taxon>
        <taxon>Lophotrochozoa</taxon>
        <taxon>Platyhelminthes</taxon>
        <taxon>Rhabditophora</taxon>
        <taxon>Macrostomorpha</taxon>
        <taxon>Macrostomida</taxon>
        <taxon>Macrostomidae</taxon>
        <taxon>Macrostomum</taxon>
    </lineage>
</organism>
<dbReference type="STRING" id="282301.A0A267H755"/>
<sequence>MVNGSRVTEMSLTVEKVCARKNGCFDLSRNEKLAKIMCYFSCMESHCKCSSWKQEGNKVVELTPGLACSECSHSLDSHQFNVISTLPDYDLDRLISIAVDIEHLYLLIESETDEETRQIYFHVLKKLRKCLVQRNFEATIDDPHGGPPFERPNVAASLRNFILYKFSGAPSRDQDQVIELARLLVHALNHWRMPTPTARSSTLTAAAASAGGDTALLATVDGGELYRVAYTRWLCHCRLPLYCDSLPQALPSAAFGRAYLELTLPLLRPQMHDRCRRLRGAGAATSASVSGQQQQQQLLQLMPRFLALLEEETRAPASPVWDPAFRGDVAGSAAVSVCVPDNPSGPRTPPSTPSAASQLLMSTRSPFGSPSGHSQLGGGGGGGRRRTSERLKSKDAFASPGSTAGVAVAGATPAVSTTAAGAASPRSTGVASETAASSVYGGPSVATGCGVDCGPSASKIAKIDGDVLEAEVEEICAQIESEQAADSSPAAGTALAGGPPVLVPGIGKFATRDAQALQEESSGLISFKVINNSLSHRPESRTQLWLLQLLNVFALQLPRMPKEYIARLVFDPKHKNLVLVKRDQVSGGICFRMFPTQGFTEIVFCAVIFNEQVKGYGTLLMNHLKDYHVQHNTLHFLTFADEHATGYFRKQGFSKEIRLSKSVWHGYIKEYEGATLMGCELQPCIVYTQFSSVIQKQKEVLRRLIERRKAAYEVVHSGRDLVFPDSGPIPLTEIPGLKDTGYFHSAVEDSSAAAAAATAAAATNVSASTRRNSVSVSAGGSSSVSASSNAAVSVSATGSTASTASNGGGTSSSSSSTSSSASATPPRTMSSGIGSSSGGPGRHQHQSADQLKEALRRVHSALKQHQLASPFLRPVSSAEAPGYYDIIAFPMDLKTVGDRLRLNYYHDAHLFYADVMRMFHNCRVYNLPDSELFRSASVLEKFFAARMREEGLWRR</sequence>
<dbReference type="PRINTS" id="PR00503">
    <property type="entry name" value="BROMODOMAIN"/>
</dbReference>
<dbReference type="InterPro" id="IPR016181">
    <property type="entry name" value="Acyl_CoA_acyltransferase"/>
</dbReference>
<dbReference type="PROSITE" id="PS51186">
    <property type="entry name" value="GNAT"/>
    <property type="match status" value="1"/>
</dbReference>
<dbReference type="GO" id="GO:0043992">
    <property type="term" value="F:histone H3K9 acetyltransferase activity"/>
    <property type="evidence" value="ECO:0007669"/>
    <property type="project" value="UniProtKB-ARBA"/>
</dbReference>
<keyword evidence="6" id="KW-0156">Chromatin regulator</keyword>
<dbReference type="SMART" id="SM00297">
    <property type="entry name" value="BROMO"/>
    <property type="match status" value="1"/>
</dbReference>
<keyword evidence="12" id="KW-0539">Nucleus</keyword>
<feature type="region of interest" description="Disordered" evidence="16">
    <location>
        <begin position="764"/>
        <end position="787"/>
    </location>
</feature>
<dbReference type="PROSITE" id="PS00633">
    <property type="entry name" value="BROMODOMAIN_1"/>
    <property type="match status" value="1"/>
</dbReference>
<evidence type="ECO:0000256" key="8">
    <source>
        <dbReference type="ARBA" id="ARBA00023117"/>
    </source>
</evidence>
<dbReference type="AlphaFoldDB" id="A0A267H755"/>
<dbReference type="Pfam" id="PF00583">
    <property type="entry name" value="Acetyltransf_1"/>
    <property type="match status" value="1"/>
</dbReference>
<evidence type="ECO:0000256" key="15">
    <source>
        <dbReference type="PROSITE-ProRule" id="PRU00035"/>
    </source>
</evidence>
<feature type="compositionally biased region" description="Polar residues" evidence="16">
    <location>
        <begin position="362"/>
        <end position="374"/>
    </location>
</feature>
<evidence type="ECO:0000256" key="1">
    <source>
        <dbReference type="ARBA" id="ARBA00004123"/>
    </source>
</evidence>
<accession>A0A267H755</accession>
<comment type="catalytic activity">
    <reaction evidence="14">
        <text>L-lysyl-[histone] + acetyl-CoA = N(6)-acetyl-L-lysyl-[histone] + CoA + H(+)</text>
        <dbReference type="Rhea" id="RHEA:21992"/>
        <dbReference type="Rhea" id="RHEA-COMP:9845"/>
        <dbReference type="Rhea" id="RHEA-COMP:11338"/>
        <dbReference type="ChEBI" id="CHEBI:15378"/>
        <dbReference type="ChEBI" id="CHEBI:29969"/>
        <dbReference type="ChEBI" id="CHEBI:57287"/>
        <dbReference type="ChEBI" id="CHEBI:57288"/>
        <dbReference type="ChEBI" id="CHEBI:61930"/>
        <dbReference type="EC" id="2.3.1.48"/>
    </reaction>
    <physiologicalReaction direction="left-to-right" evidence="14">
        <dbReference type="Rhea" id="RHEA:21993"/>
    </physiologicalReaction>
</comment>
<keyword evidence="8 15" id="KW-0103">Bromodomain</keyword>
<dbReference type="Pfam" id="PF00439">
    <property type="entry name" value="Bromodomain"/>
    <property type="match status" value="1"/>
</dbReference>
<dbReference type="InterPro" id="IPR037800">
    <property type="entry name" value="GCN5"/>
</dbReference>
<evidence type="ECO:0000256" key="9">
    <source>
        <dbReference type="ARBA" id="ARBA00023159"/>
    </source>
</evidence>
<proteinExistence type="inferred from homology"/>
<evidence type="ECO:0000256" key="11">
    <source>
        <dbReference type="ARBA" id="ARBA00023212"/>
    </source>
</evidence>
<feature type="region of interest" description="Disordered" evidence="16">
    <location>
        <begin position="799"/>
        <end position="850"/>
    </location>
</feature>
<dbReference type="PANTHER" id="PTHR45750:SF3">
    <property type="entry name" value="HISTONE ACETYLTRANSFERASE"/>
    <property type="match status" value="1"/>
</dbReference>
<feature type="region of interest" description="Disordered" evidence="16">
    <location>
        <begin position="362"/>
        <end position="405"/>
    </location>
</feature>
<keyword evidence="10" id="KW-0804">Transcription</keyword>
<feature type="compositionally biased region" description="Basic and acidic residues" evidence="16">
    <location>
        <begin position="386"/>
        <end position="395"/>
    </location>
</feature>
<feature type="domain" description="Bromo" evidence="17">
    <location>
        <begin position="863"/>
        <end position="933"/>
    </location>
</feature>
<comment type="caution">
    <text evidence="19">The sequence shown here is derived from an EMBL/GenBank/DDBJ whole genome shotgun (WGS) entry which is preliminary data.</text>
</comment>
<comment type="subcellular location">
    <subcellularLocation>
        <location evidence="2">Cytoplasm</location>
        <location evidence="2">Cytoskeleton</location>
        <location evidence="2">Microtubule organizing center</location>
        <location evidence="2">Centrosome</location>
    </subcellularLocation>
    <subcellularLocation>
        <location evidence="1">Nucleus</location>
    </subcellularLocation>
</comment>
<dbReference type="OrthoDB" id="1937912at2759"/>
<dbReference type="EMBL" id="NIVC01000029">
    <property type="protein sequence ID" value="PAA93372.1"/>
    <property type="molecule type" value="Genomic_DNA"/>
</dbReference>
<dbReference type="Proteomes" id="UP000215902">
    <property type="component" value="Unassembled WGS sequence"/>
</dbReference>
<keyword evidence="11" id="KW-0963">Cytoplasm</keyword>
<dbReference type="CDD" id="cd05509">
    <property type="entry name" value="Bromo_gcn5_like"/>
    <property type="match status" value="1"/>
</dbReference>
<dbReference type="SUPFAM" id="SSF47370">
    <property type="entry name" value="Bromodomain"/>
    <property type="match status" value="1"/>
</dbReference>
<keyword evidence="7" id="KW-0805">Transcription regulation</keyword>
<reference evidence="19 20" key="1">
    <citation type="submission" date="2017-06" db="EMBL/GenBank/DDBJ databases">
        <title>A platform for efficient transgenesis in Macrostomum lignano, a flatworm model organism for stem cell research.</title>
        <authorList>
            <person name="Berezikov E."/>
        </authorList>
    </citation>
    <scope>NUCLEOTIDE SEQUENCE [LARGE SCALE GENOMIC DNA]</scope>
    <source>
        <strain evidence="19">DV1</strain>
        <tissue evidence="19">Whole organism</tissue>
    </source>
</reference>
<keyword evidence="13" id="KW-0012">Acyltransferase</keyword>
<protein>
    <recommendedName>
        <fullName evidence="4">histone acetyltransferase</fullName>
        <ecNumber evidence="4">2.3.1.48</ecNumber>
    </recommendedName>
</protein>
<dbReference type="Pfam" id="PF06466">
    <property type="entry name" value="PCAF_N"/>
    <property type="match status" value="1"/>
</dbReference>
<dbReference type="PROSITE" id="PS50014">
    <property type="entry name" value="BROMODOMAIN_2"/>
    <property type="match status" value="1"/>
</dbReference>
<dbReference type="InterPro" id="IPR009464">
    <property type="entry name" value="PCAF_N"/>
</dbReference>
<comment type="similarity">
    <text evidence="3">Belongs to the acetyltransferase family. GCN5 subfamily.</text>
</comment>
<feature type="domain" description="N-acetyltransferase" evidence="18">
    <location>
        <begin position="534"/>
        <end position="682"/>
    </location>
</feature>
<dbReference type="Gene3D" id="1.20.920.10">
    <property type="entry name" value="Bromodomain-like"/>
    <property type="match status" value="1"/>
</dbReference>
<evidence type="ECO:0000313" key="19">
    <source>
        <dbReference type="EMBL" id="PAA93372.1"/>
    </source>
</evidence>
<dbReference type="InterPro" id="IPR036427">
    <property type="entry name" value="Bromodomain-like_sf"/>
</dbReference>
<dbReference type="InterPro" id="IPR000182">
    <property type="entry name" value="GNAT_dom"/>
</dbReference>
<evidence type="ECO:0000256" key="16">
    <source>
        <dbReference type="SAM" id="MobiDB-lite"/>
    </source>
</evidence>
<evidence type="ECO:0000259" key="17">
    <source>
        <dbReference type="PROSITE" id="PS50014"/>
    </source>
</evidence>
<dbReference type="GO" id="GO:0140672">
    <property type="term" value="C:ATAC complex"/>
    <property type="evidence" value="ECO:0007669"/>
    <property type="project" value="TreeGrafter"/>
</dbReference>
<dbReference type="FunFam" id="3.40.630.30:FF:000004">
    <property type="entry name" value="Histone acetyltransferase KAT2A"/>
    <property type="match status" value="1"/>
</dbReference>
<dbReference type="EC" id="2.3.1.48" evidence="4"/>
<evidence type="ECO:0000256" key="3">
    <source>
        <dbReference type="ARBA" id="ARBA00008607"/>
    </source>
</evidence>
<evidence type="ECO:0000256" key="13">
    <source>
        <dbReference type="ARBA" id="ARBA00023315"/>
    </source>
</evidence>
<feature type="compositionally biased region" description="Low complexity" evidence="16">
    <location>
        <begin position="799"/>
        <end position="834"/>
    </location>
</feature>
<evidence type="ECO:0000256" key="6">
    <source>
        <dbReference type="ARBA" id="ARBA00022853"/>
    </source>
</evidence>
<dbReference type="InterPro" id="IPR018359">
    <property type="entry name" value="Bromodomain_CS"/>
</dbReference>
<gene>
    <name evidence="19" type="ORF">BOX15_Mlig003965g1</name>
</gene>
<evidence type="ECO:0000256" key="5">
    <source>
        <dbReference type="ARBA" id="ARBA00022679"/>
    </source>
</evidence>
<evidence type="ECO:0000256" key="14">
    <source>
        <dbReference type="ARBA" id="ARBA00048940"/>
    </source>
</evidence>